<protein>
    <submittedName>
        <fullName evidence="1">Uncharacterized protein</fullName>
    </submittedName>
</protein>
<sequence length="271" mass="27937">MRISLGVVPSWAPPRSSSVPRLPVLVLSPRVCVALPAPSALWSARRAGTLPTGGSFSSAAAPTCPLLGLCCAASRSGSNRPARRFFALRRARGASAPPRWGGVLRFCLAVVSSPAGQGCDLADCSLPPSPRLRRAPFFLSSTGVGGCPTSASGFFPSLSRALSVLQYASLGGCFCCLEIIFSPRLAFRLAPASAGPHARRARSSLTSGLTWSPLTCPGSLCLASLLPSSSFRASWPRAGLKLASRVTAALCLCPLPCRPACVLVLSVASSS</sequence>
<reference evidence="1" key="1">
    <citation type="journal article" date="2022" name="Int. J. Mol. Sci.">
        <title>Draft Genome of Tanacetum Coccineum: Genomic Comparison of Closely Related Tanacetum-Family Plants.</title>
        <authorList>
            <person name="Yamashiro T."/>
            <person name="Shiraishi A."/>
            <person name="Nakayama K."/>
            <person name="Satake H."/>
        </authorList>
    </citation>
    <scope>NUCLEOTIDE SEQUENCE</scope>
</reference>
<keyword evidence="2" id="KW-1185">Reference proteome</keyword>
<organism evidence="1 2">
    <name type="scientific">Tanacetum coccineum</name>
    <dbReference type="NCBI Taxonomy" id="301880"/>
    <lineage>
        <taxon>Eukaryota</taxon>
        <taxon>Viridiplantae</taxon>
        <taxon>Streptophyta</taxon>
        <taxon>Embryophyta</taxon>
        <taxon>Tracheophyta</taxon>
        <taxon>Spermatophyta</taxon>
        <taxon>Magnoliopsida</taxon>
        <taxon>eudicotyledons</taxon>
        <taxon>Gunneridae</taxon>
        <taxon>Pentapetalae</taxon>
        <taxon>asterids</taxon>
        <taxon>campanulids</taxon>
        <taxon>Asterales</taxon>
        <taxon>Asteraceae</taxon>
        <taxon>Asteroideae</taxon>
        <taxon>Anthemideae</taxon>
        <taxon>Anthemidinae</taxon>
        <taxon>Tanacetum</taxon>
    </lineage>
</organism>
<dbReference type="Proteomes" id="UP001151760">
    <property type="component" value="Unassembled WGS sequence"/>
</dbReference>
<evidence type="ECO:0000313" key="1">
    <source>
        <dbReference type="EMBL" id="GJT42574.1"/>
    </source>
</evidence>
<reference evidence="1" key="2">
    <citation type="submission" date="2022-01" db="EMBL/GenBank/DDBJ databases">
        <authorList>
            <person name="Yamashiro T."/>
            <person name="Shiraishi A."/>
            <person name="Satake H."/>
            <person name="Nakayama K."/>
        </authorList>
    </citation>
    <scope>NUCLEOTIDE SEQUENCE</scope>
</reference>
<accession>A0ABQ5DUK7</accession>
<proteinExistence type="predicted"/>
<evidence type="ECO:0000313" key="2">
    <source>
        <dbReference type="Proteomes" id="UP001151760"/>
    </source>
</evidence>
<name>A0ABQ5DUK7_9ASTR</name>
<dbReference type="EMBL" id="BQNB010015657">
    <property type="protein sequence ID" value="GJT42574.1"/>
    <property type="molecule type" value="Genomic_DNA"/>
</dbReference>
<comment type="caution">
    <text evidence="1">The sequence shown here is derived from an EMBL/GenBank/DDBJ whole genome shotgun (WGS) entry which is preliminary data.</text>
</comment>
<gene>
    <name evidence="1" type="ORF">Tco_0951289</name>
</gene>